<name>A0A6I6CWH8_9GAMM</name>
<dbReference type="AlphaFoldDB" id="A0A6I6CWH8"/>
<dbReference type="KEGG" id="ghl:GM160_05945"/>
<evidence type="ECO:0000256" key="3">
    <source>
        <dbReference type="ARBA" id="ARBA00023125"/>
    </source>
</evidence>
<dbReference type="Gene3D" id="1.10.10.10">
    <property type="entry name" value="Winged helix-like DNA-binding domain superfamily/Winged helix DNA-binding domain"/>
    <property type="match status" value="1"/>
</dbReference>
<dbReference type="InterPro" id="IPR005119">
    <property type="entry name" value="LysR_subst-bd"/>
</dbReference>
<dbReference type="PANTHER" id="PTHR30126:SF88">
    <property type="entry name" value="TRANSCRIPTIONAL REGULATOR-RELATED"/>
    <property type="match status" value="1"/>
</dbReference>
<reference evidence="6 7" key="1">
    <citation type="submission" date="2019-11" db="EMBL/GenBank/DDBJ databases">
        <authorList>
            <person name="Zhang J."/>
            <person name="Sun C."/>
        </authorList>
    </citation>
    <scope>NUCLEOTIDE SEQUENCE [LARGE SCALE GENOMIC DNA]</scope>
    <source>
        <strain evidence="7">sp2</strain>
    </source>
</reference>
<evidence type="ECO:0000313" key="6">
    <source>
        <dbReference type="EMBL" id="QGT78479.1"/>
    </source>
</evidence>
<dbReference type="EMBL" id="CP046415">
    <property type="protein sequence ID" value="QGT78479.1"/>
    <property type="molecule type" value="Genomic_DNA"/>
</dbReference>
<accession>A0A6I6CWH8</accession>
<organism evidence="6 7">
    <name type="scientific">Guyparkeria halophila</name>
    <dbReference type="NCBI Taxonomy" id="47960"/>
    <lineage>
        <taxon>Bacteria</taxon>
        <taxon>Pseudomonadati</taxon>
        <taxon>Pseudomonadota</taxon>
        <taxon>Gammaproteobacteria</taxon>
        <taxon>Chromatiales</taxon>
        <taxon>Thioalkalibacteraceae</taxon>
        <taxon>Guyparkeria</taxon>
    </lineage>
</organism>
<evidence type="ECO:0000256" key="2">
    <source>
        <dbReference type="ARBA" id="ARBA00023015"/>
    </source>
</evidence>
<evidence type="ECO:0000256" key="1">
    <source>
        <dbReference type="ARBA" id="ARBA00009437"/>
    </source>
</evidence>
<dbReference type="InterPro" id="IPR000847">
    <property type="entry name" value="LysR_HTH_N"/>
</dbReference>
<dbReference type="Pfam" id="PF00126">
    <property type="entry name" value="HTH_1"/>
    <property type="match status" value="1"/>
</dbReference>
<dbReference type="GO" id="GO:0003700">
    <property type="term" value="F:DNA-binding transcription factor activity"/>
    <property type="evidence" value="ECO:0007669"/>
    <property type="project" value="InterPro"/>
</dbReference>
<dbReference type="InterPro" id="IPR036388">
    <property type="entry name" value="WH-like_DNA-bd_sf"/>
</dbReference>
<dbReference type="InterPro" id="IPR036390">
    <property type="entry name" value="WH_DNA-bd_sf"/>
</dbReference>
<dbReference type="Gene3D" id="3.40.190.290">
    <property type="match status" value="1"/>
</dbReference>
<evidence type="ECO:0000313" key="7">
    <source>
        <dbReference type="Proteomes" id="UP000427716"/>
    </source>
</evidence>
<dbReference type="GO" id="GO:0000976">
    <property type="term" value="F:transcription cis-regulatory region binding"/>
    <property type="evidence" value="ECO:0007669"/>
    <property type="project" value="TreeGrafter"/>
</dbReference>
<keyword evidence="3" id="KW-0238">DNA-binding</keyword>
<sequence>MDDFRTWHWLETVIELGGLKPASERLHRTPSTISHAIKQLERRIGVTLVETRARRIQLTEAGSILLEHMRPLIRELEGVRGVIEQFRDTGASVMRLAVDQVFPHDRLIAAMETFSTEYPHTRIELFETVLGGGPAMFRDGEVGVYLGLEPVGDHTGVQVGRVRFVPCVGPNHPLAEMAAELPDDERLSEGQLRQHRQVVLRDSHPERSANAGWLGAAQRITVDHLHTAVELMRSGLGFGWLPEHEVRTETDLEVLPVDDGLCPEAALMLYRQRDLMASPAHQCMMESLVDSVTG</sequence>
<proteinExistence type="inferred from homology"/>
<keyword evidence="7" id="KW-1185">Reference proteome</keyword>
<keyword evidence="4" id="KW-0804">Transcription</keyword>
<dbReference type="PROSITE" id="PS50931">
    <property type="entry name" value="HTH_LYSR"/>
    <property type="match status" value="1"/>
</dbReference>
<dbReference type="RefSeq" id="WP_156573906.1">
    <property type="nucleotide sequence ID" value="NZ_CP046415.1"/>
</dbReference>
<dbReference type="SUPFAM" id="SSF46785">
    <property type="entry name" value="Winged helix' DNA-binding domain"/>
    <property type="match status" value="1"/>
</dbReference>
<comment type="similarity">
    <text evidence="1">Belongs to the LysR transcriptional regulatory family.</text>
</comment>
<dbReference type="SUPFAM" id="SSF53850">
    <property type="entry name" value="Periplasmic binding protein-like II"/>
    <property type="match status" value="1"/>
</dbReference>
<evidence type="ECO:0000256" key="4">
    <source>
        <dbReference type="ARBA" id="ARBA00023163"/>
    </source>
</evidence>
<dbReference type="Proteomes" id="UP000427716">
    <property type="component" value="Chromosome"/>
</dbReference>
<feature type="domain" description="HTH lysR-type" evidence="5">
    <location>
        <begin position="1"/>
        <end position="59"/>
    </location>
</feature>
<gene>
    <name evidence="6" type="ORF">GM160_05945</name>
</gene>
<protein>
    <submittedName>
        <fullName evidence="6">LysR family transcriptional regulator</fullName>
    </submittedName>
</protein>
<dbReference type="Pfam" id="PF03466">
    <property type="entry name" value="LysR_substrate"/>
    <property type="match status" value="1"/>
</dbReference>
<keyword evidence="2" id="KW-0805">Transcription regulation</keyword>
<dbReference type="PANTHER" id="PTHR30126">
    <property type="entry name" value="HTH-TYPE TRANSCRIPTIONAL REGULATOR"/>
    <property type="match status" value="1"/>
</dbReference>
<evidence type="ECO:0000259" key="5">
    <source>
        <dbReference type="PROSITE" id="PS50931"/>
    </source>
</evidence>